<evidence type="ECO:0000256" key="5">
    <source>
        <dbReference type="ARBA" id="ARBA00022548"/>
    </source>
</evidence>
<evidence type="ECO:0000256" key="2">
    <source>
        <dbReference type="ARBA" id="ARBA00004770"/>
    </source>
</evidence>
<evidence type="ECO:0000256" key="9">
    <source>
        <dbReference type="ARBA" id="ARBA00022857"/>
    </source>
</evidence>
<dbReference type="AlphaFoldDB" id="A0A915J3N5"/>
<name>A0A915J3N5_ROMCU</name>
<dbReference type="Proteomes" id="UP000887565">
    <property type="component" value="Unplaced"/>
</dbReference>
<keyword evidence="12" id="KW-0560">Oxidoreductase</keyword>
<feature type="transmembrane region" description="Helical" evidence="23">
    <location>
        <begin position="360"/>
        <end position="377"/>
    </location>
</feature>
<evidence type="ECO:0000256" key="6">
    <source>
        <dbReference type="ARBA" id="ARBA00022692"/>
    </source>
</evidence>
<evidence type="ECO:0000256" key="23">
    <source>
        <dbReference type="SAM" id="Phobius"/>
    </source>
</evidence>
<dbReference type="PANTHER" id="PTHR21257">
    <property type="entry name" value="DELTA(14)-STEROL REDUCTASE"/>
    <property type="match status" value="1"/>
</dbReference>
<evidence type="ECO:0000256" key="14">
    <source>
        <dbReference type="ARBA" id="ARBA00023098"/>
    </source>
</evidence>
<evidence type="ECO:0000256" key="8">
    <source>
        <dbReference type="ARBA" id="ARBA00022824"/>
    </source>
</evidence>
<evidence type="ECO:0000256" key="15">
    <source>
        <dbReference type="ARBA" id="ARBA00023136"/>
    </source>
</evidence>
<dbReference type="PANTHER" id="PTHR21257:SF38">
    <property type="entry name" value="7-DEHYDROCHOLESTEROL REDUCTASE"/>
    <property type="match status" value="1"/>
</dbReference>
<keyword evidence="6 23" id="KW-0812">Transmembrane</keyword>
<accession>A0A915J3N5</accession>
<keyword evidence="17" id="KW-0753">Steroid metabolism</keyword>
<dbReference type="GO" id="GO:0006695">
    <property type="term" value="P:cholesterol biosynthetic process"/>
    <property type="evidence" value="ECO:0007669"/>
    <property type="project" value="UniProtKB-KW"/>
</dbReference>
<evidence type="ECO:0000256" key="20">
    <source>
        <dbReference type="ARBA" id="ARBA00042688"/>
    </source>
</evidence>
<keyword evidence="11 23" id="KW-1133">Transmembrane helix</keyword>
<keyword evidence="8" id="KW-0256">Endoplasmic reticulum</keyword>
<dbReference type="Gene3D" id="1.20.120.1630">
    <property type="match status" value="1"/>
</dbReference>
<dbReference type="InterPro" id="IPR018083">
    <property type="entry name" value="Sterol_reductase_CS"/>
</dbReference>
<reference evidence="25" key="1">
    <citation type="submission" date="2022-11" db="UniProtKB">
        <authorList>
            <consortium name="WormBaseParasite"/>
        </authorList>
    </citation>
    <scope>IDENTIFICATION</scope>
</reference>
<evidence type="ECO:0000313" key="25">
    <source>
        <dbReference type="WBParaSite" id="nRc.2.0.1.t20448-RA"/>
    </source>
</evidence>
<keyword evidence="9" id="KW-0521">NADP</keyword>
<evidence type="ECO:0000256" key="21">
    <source>
        <dbReference type="ARBA" id="ARBA00047795"/>
    </source>
</evidence>
<keyword evidence="4" id="KW-0444">Lipid biosynthesis</keyword>
<evidence type="ECO:0000256" key="22">
    <source>
        <dbReference type="ARBA" id="ARBA00047826"/>
    </source>
</evidence>
<comment type="catalytic activity">
    <reaction evidence="22">
        <text>7-dehydrodesmosterol + NADPH + H(+) = desmosterol + NADP(+)</text>
        <dbReference type="Rhea" id="RHEA:46740"/>
        <dbReference type="ChEBI" id="CHEBI:15378"/>
        <dbReference type="ChEBI" id="CHEBI:17737"/>
        <dbReference type="ChEBI" id="CHEBI:27910"/>
        <dbReference type="ChEBI" id="CHEBI:57783"/>
        <dbReference type="ChEBI" id="CHEBI:58349"/>
    </reaction>
    <physiologicalReaction direction="left-to-right" evidence="22">
        <dbReference type="Rhea" id="RHEA:46741"/>
    </physiologicalReaction>
</comment>
<feature type="transmembrane region" description="Helical" evidence="23">
    <location>
        <begin position="437"/>
        <end position="458"/>
    </location>
</feature>
<dbReference type="PROSITE" id="PS01018">
    <property type="entry name" value="STEROL_REDUCT_2"/>
    <property type="match status" value="1"/>
</dbReference>
<evidence type="ECO:0000256" key="1">
    <source>
        <dbReference type="ARBA" id="ARBA00004477"/>
    </source>
</evidence>
<keyword evidence="15 23" id="KW-0472">Membrane</keyword>
<dbReference type="Pfam" id="PF01222">
    <property type="entry name" value="ERG4_ERG24"/>
    <property type="match status" value="1"/>
</dbReference>
<keyword evidence="13" id="KW-0756">Sterol biosynthesis</keyword>
<evidence type="ECO:0000256" key="7">
    <source>
        <dbReference type="ARBA" id="ARBA00022778"/>
    </source>
</evidence>
<organism evidence="24 25">
    <name type="scientific">Romanomermis culicivorax</name>
    <name type="common">Nematode worm</name>
    <dbReference type="NCBI Taxonomy" id="13658"/>
    <lineage>
        <taxon>Eukaryota</taxon>
        <taxon>Metazoa</taxon>
        <taxon>Ecdysozoa</taxon>
        <taxon>Nematoda</taxon>
        <taxon>Enoplea</taxon>
        <taxon>Dorylaimia</taxon>
        <taxon>Mermithida</taxon>
        <taxon>Mermithoidea</taxon>
        <taxon>Mermithidae</taxon>
        <taxon>Romanomermis</taxon>
    </lineage>
</organism>
<keyword evidence="5" id="KW-0153">Cholesterol metabolism</keyword>
<evidence type="ECO:0000256" key="17">
    <source>
        <dbReference type="ARBA" id="ARBA00023221"/>
    </source>
</evidence>
<evidence type="ECO:0000256" key="13">
    <source>
        <dbReference type="ARBA" id="ARBA00023011"/>
    </source>
</evidence>
<evidence type="ECO:0000313" key="24">
    <source>
        <dbReference type="Proteomes" id="UP000887565"/>
    </source>
</evidence>
<evidence type="ECO:0000256" key="10">
    <source>
        <dbReference type="ARBA" id="ARBA00022955"/>
    </source>
</evidence>
<keyword evidence="14" id="KW-0443">Lipid metabolism</keyword>
<evidence type="ECO:0000256" key="3">
    <source>
        <dbReference type="ARBA" id="ARBA00005402"/>
    </source>
</evidence>
<evidence type="ECO:0000256" key="19">
    <source>
        <dbReference type="ARBA" id="ARBA00039984"/>
    </source>
</evidence>
<dbReference type="EC" id="1.3.1.21" evidence="18"/>
<comment type="similarity">
    <text evidence="3">Belongs to the ERG4/ERG24 family.</text>
</comment>
<dbReference type="WBParaSite" id="nRc.2.0.1.t20448-RA">
    <property type="protein sequence ID" value="nRc.2.0.1.t20448-RA"/>
    <property type="gene ID" value="nRc.2.0.1.g20448"/>
</dbReference>
<keyword evidence="10" id="KW-0752">Steroid biosynthesis</keyword>
<protein>
    <recommendedName>
        <fullName evidence="19">7-dehydrocholesterol reductase</fullName>
        <ecNumber evidence="18">1.3.1.21</ecNumber>
    </recommendedName>
    <alternativeName>
        <fullName evidence="20">Sterol Delta(7)-reductase</fullName>
    </alternativeName>
</protein>
<comment type="pathway">
    <text evidence="2">Steroid biosynthesis; cholesterol biosynthesis.</text>
</comment>
<comment type="catalytic activity">
    <reaction evidence="21">
        <text>cholesterol + NADP(+) = 7-dehydrocholesterol + NADPH + H(+)</text>
        <dbReference type="Rhea" id="RHEA:23984"/>
        <dbReference type="ChEBI" id="CHEBI:15378"/>
        <dbReference type="ChEBI" id="CHEBI:16113"/>
        <dbReference type="ChEBI" id="CHEBI:17759"/>
        <dbReference type="ChEBI" id="CHEBI:57783"/>
        <dbReference type="ChEBI" id="CHEBI:58349"/>
        <dbReference type="EC" id="1.3.1.21"/>
    </reaction>
    <physiologicalReaction direction="right-to-left" evidence="21">
        <dbReference type="Rhea" id="RHEA:23986"/>
    </physiologicalReaction>
</comment>
<dbReference type="GO" id="GO:0016132">
    <property type="term" value="P:brassinosteroid biosynthetic process"/>
    <property type="evidence" value="ECO:0007669"/>
    <property type="project" value="TreeGrafter"/>
</dbReference>
<keyword evidence="24" id="KW-1185">Reference proteome</keyword>
<keyword evidence="16" id="KW-1207">Sterol metabolism</keyword>
<dbReference type="GO" id="GO:0047598">
    <property type="term" value="F:7-dehydrocholesterol reductase activity"/>
    <property type="evidence" value="ECO:0007669"/>
    <property type="project" value="UniProtKB-EC"/>
</dbReference>
<evidence type="ECO:0000256" key="12">
    <source>
        <dbReference type="ARBA" id="ARBA00023002"/>
    </source>
</evidence>
<evidence type="ECO:0000256" key="18">
    <source>
        <dbReference type="ARBA" id="ARBA00038851"/>
    </source>
</evidence>
<keyword evidence="7" id="KW-0152">Cholesterol biosynthesis</keyword>
<dbReference type="InterPro" id="IPR001171">
    <property type="entry name" value="ERG24_DHCR-like"/>
</dbReference>
<evidence type="ECO:0000256" key="4">
    <source>
        <dbReference type="ARBA" id="ARBA00022516"/>
    </source>
</evidence>
<proteinExistence type="inferred from homology"/>
<evidence type="ECO:0000256" key="16">
    <source>
        <dbReference type="ARBA" id="ARBA00023166"/>
    </source>
</evidence>
<dbReference type="GO" id="GO:0005789">
    <property type="term" value="C:endoplasmic reticulum membrane"/>
    <property type="evidence" value="ECO:0007669"/>
    <property type="project" value="UniProtKB-SubCell"/>
</dbReference>
<sequence>MIDAAKLLLKIMEDSLTLSQTLRLPKFRPMHPSFQNQGSIGKVQHQGGHIENPLSDSELKNLTGKINIAEVTVESRFCLLVWCGKDLSNVAGKPETGWWWSRSWWIIVGGDSSSGIGDGNAITVITCSCLGGSWGQWWVKIDKGISGISEVNFLVSHCTVLWWELWYSRQASTINSGRNILLQLPMIDRDLFTIWLAKEVKNFSSIFDLIYLGPDFEPHFSSNVLGLTFPSSSDSGSTGNVVFDYYWGTELHPNFFGFNVKQLLICRISMTFWALCVLSCAFKQYEIYGYVSDAMSINVGLQLIYVAKFFVWESGYLCTVDICHDRAGFYLCWGVLVWLPSVHTSHSAFLIGQVQNFDRAYAAVIFLIGLICIFLNYDCDRQRQQFRASRGRQKIWGKDPLFIEAKYKTESGEIKTNLLLASGWWGVSRHFHYLPELLASFCWTCLPVGFGIFLPHFYVMYLTILLVDRACRDDARCRSKYGKFWDQYCYHVPYKMIPGIPDPVLKKPDCPYRLPDSVLSMP</sequence>
<evidence type="ECO:0000256" key="11">
    <source>
        <dbReference type="ARBA" id="ARBA00022989"/>
    </source>
</evidence>
<dbReference type="FunFam" id="1.20.120.1630:FF:000006">
    <property type="entry name" value="Putative 7-dehydrocholesterol reductase"/>
    <property type="match status" value="1"/>
</dbReference>
<comment type="subcellular location">
    <subcellularLocation>
        <location evidence="1">Endoplasmic reticulum membrane</location>
        <topology evidence="1">Multi-pass membrane protein</topology>
    </subcellularLocation>
</comment>